<gene>
    <name evidence="2" type="ORF">EHS25_006443</name>
</gene>
<accession>A0A427YRW0</accession>
<dbReference type="EMBL" id="RSCD01000003">
    <property type="protein sequence ID" value="RSH93795.1"/>
    <property type="molecule type" value="Genomic_DNA"/>
</dbReference>
<evidence type="ECO:0000313" key="3">
    <source>
        <dbReference type="Proteomes" id="UP000279259"/>
    </source>
</evidence>
<protein>
    <submittedName>
        <fullName evidence="2">Uncharacterized protein</fullName>
    </submittedName>
</protein>
<feature type="compositionally biased region" description="Basic and acidic residues" evidence="1">
    <location>
        <begin position="74"/>
        <end position="89"/>
    </location>
</feature>
<proteinExistence type="predicted"/>
<dbReference type="OrthoDB" id="10439025at2759"/>
<dbReference type="AlphaFoldDB" id="A0A427YRW0"/>
<comment type="caution">
    <text evidence="2">The sequence shown here is derived from an EMBL/GenBank/DDBJ whole genome shotgun (WGS) entry which is preliminary data.</text>
</comment>
<sequence>MEFVITLGAFTVLSAVRQLDDTEFYLTGRGTKDGISIESDADDNDFAIVTFPRGVSTWMEAEPPAQTQNPGPSETHHHDDHAAAEREHAVASGDRSTQIVGLLPSLGTHERTVGDKSTATIVGTVLGKAWFTTPTYRINLETELLRGLRNGVSDEELSLVRGAVSVETEPQPKNQEAMKAALARMQARFDAYPNPTVENFDILDSNQRLKYNSPTSSTPSEPPIEDRSHFGAFRFRWDDLVKISFQDSPDDSSAGDPQSPSGAGDLAEQLEDLAVVNEEDDDLLEL</sequence>
<evidence type="ECO:0000256" key="1">
    <source>
        <dbReference type="SAM" id="MobiDB-lite"/>
    </source>
</evidence>
<dbReference type="Proteomes" id="UP000279259">
    <property type="component" value="Unassembled WGS sequence"/>
</dbReference>
<name>A0A427YRW0_9TREE</name>
<keyword evidence="3" id="KW-1185">Reference proteome</keyword>
<evidence type="ECO:0000313" key="2">
    <source>
        <dbReference type="EMBL" id="RSH93795.1"/>
    </source>
</evidence>
<feature type="region of interest" description="Disordered" evidence="1">
    <location>
        <begin position="62"/>
        <end position="94"/>
    </location>
</feature>
<feature type="region of interest" description="Disordered" evidence="1">
    <location>
        <begin position="245"/>
        <end position="269"/>
    </location>
</feature>
<organism evidence="2 3">
    <name type="scientific">Saitozyma podzolica</name>
    <dbReference type="NCBI Taxonomy" id="1890683"/>
    <lineage>
        <taxon>Eukaryota</taxon>
        <taxon>Fungi</taxon>
        <taxon>Dikarya</taxon>
        <taxon>Basidiomycota</taxon>
        <taxon>Agaricomycotina</taxon>
        <taxon>Tremellomycetes</taxon>
        <taxon>Tremellales</taxon>
        <taxon>Trimorphomycetaceae</taxon>
        <taxon>Saitozyma</taxon>
    </lineage>
</organism>
<reference evidence="2 3" key="1">
    <citation type="submission" date="2018-11" db="EMBL/GenBank/DDBJ databases">
        <title>Genome sequence of Saitozyma podzolica DSM 27192.</title>
        <authorList>
            <person name="Aliyu H."/>
            <person name="Gorte O."/>
            <person name="Ochsenreither K."/>
        </authorList>
    </citation>
    <scope>NUCLEOTIDE SEQUENCE [LARGE SCALE GENOMIC DNA]</scope>
    <source>
        <strain evidence="2 3">DSM 27192</strain>
    </source>
</reference>